<organism evidence="2 3">
    <name type="scientific">Kocuria subflava</name>
    <dbReference type="NCBI Taxonomy" id="1736139"/>
    <lineage>
        <taxon>Bacteria</taxon>
        <taxon>Bacillati</taxon>
        <taxon>Actinomycetota</taxon>
        <taxon>Actinomycetes</taxon>
        <taxon>Micrococcales</taxon>
        <taxon>Micrococcaceae</taxon>
        <taxon>Kocuria</taxon>
    </lineage>
</organism>
<gene>
    <name evidence="2" type="ORF">GTW58_05335</name>
</gene>
<comment type="caution">
    <text evidence="2">The sequence shown here is derived from an EMBL/GenBank/DDBJ whole genome shotgun (WGS) entry which is preliminary data.</text>
</comment>
<evidence type="ECO:0000256" key="1">
    <source>
        <dbReference type="SAM" id="MobiDB-lite"/>
    </source>
</evidence>
<feature type="region of interest" description="Disordered" evidence="1">
    <location>
        <begin position="1"/>
        <end position="20"/>
    </location>
</feature>
<keyword evidence="3" id="KW-1185">Reference proteome</keyword>
<dbReference type="Pfam" id="PF10936">
    <property type="entry name" value="DUF2617"/>
    <property type="match status" value="1"/>
</dbReference>
<evidence type="ECO:0000313" key="2">
    <source>
        <dbReference type="EMBL" id="NKE09373.1"/>
    </source>
</evidence>
<dbReference type="EMBL" id="JAAVUN010000007">
    <property type="protein sequence ID" value="NKE09373.1"/>
    <property type="molecule type" value="Genomic_DNA"/>
</dbReference>
<accession>A0A846TLQ2</accession>
<evidence type="ECO:0000313" key="3">
    <source>
        <dbReference type="Proteomes" id="UP000521379"/>
    </source>
</evidence>
<dbReference type="InterPro" id="IPR024486">
    <property type="entry name" value="DUF2617"/>
</dbReference>
<sequence length="204" mass="21684">MNTPSPVTHHLDRTLPTPVPAAHTPAYSEALSFGPRVDLGPALASTVVVMPTGGPGAAAEVTVELRLVGTGHQVIITVDEHQWMETFTVPGLDTAHLPVTQRQDDPLSGSLLYQAHCTVTQHSPRGFARQRQKVEHACNASAGFTSHQVDAAGTAGAGLCVFGFNDDDEILWRSWHVAPGENRLVQTTSTVWLSAIGAGLRRAS</sequence>
<protein>
    <submittedName>
        <fullName evidence="2">DUF2617 family protein</fullName>
    </submittedName>
</protein>
<name>A0A846TLQ2_9MICC</name>
<dbReference type="Proteomes" id="UP000521379">
    <property type="component" value="Unassembled WGS sequence"/>
</dbReference>
<dbReference type="RefSeq" id="WP_119932641.1">
    <property type="nucleotide sequence ID" value="NZ_JAAVUN010000007.1"/>
</dbReference>
<dbReference type="AlphaFoldDB" id="A0A846TLQ2"/>
<reference evidence="2 3" key="1">
    <citation type="submission" date="2020-02" db="EMBL/GenBank/DDBJ databases">
        <authorList>
            <person name="Sun Q."/>
        </authorList>
    </citation>
    <scope>NUCLEOTIDE SEQUENCE [LARGE SCALE GENOMIC DNA]</scope>
    <source>
        <strain evidence="2 3">YIM 13062</strain>
    </source>
</reference>
<proteinExistence type="predicted"/>